<organism evidence="2 3">
    <name type="scientific">Crotalaria pallida</name>
    <name type="common">Smooth rattlebox</name>
    <name type="synonym">Crotalaria striata</name>
    <dbReference type="NCBI Taxonomy" id="3830"/>
    <lineage>
        <taxon>Eukaryota</taxon>
        <taxon>Viridiplantae</taxon>
        <taxon>Streptophyta</taxon>
        <taxon>Embryophyta</taxon>
        <taxon>Tracheophyta</taxon>
        <taxon>Spermatophyta</taxon>
        <taxon>Magnoliopsida</taxon>
        <taxon>eudicotyledons</taxon>
        <taxon>Gunneridae</taxon>
        <taxon>Pentapetalae</taxon>
        <taxon>rosids</taxon>
        <taxon>fabids</taxon>
        <taxon>Fabales</taxon>
        <taxon>Fabaceae</taxon>
        <taxon>Papilionoideae</taxon>
        <taxon>50 kb inversion clade</taxon>
        <taxon>genistoids sensu lato</taxon>
        <taxon>core genistoids</taxon>
        <taxon>Crotalarieae</taxon>
        <taxon>Crotalaria</taxon>
    </lineage>
</organism>
<dbReference type="EMBL" id="JAYWIO010000008">
    <property type="protein sequence ID" value="KAK7247642.1"/>
    <property type="molecule type" value="Genomic_DNA"/>
</dbReference>
<reference evidence="2 3" key="1">
    <citation type="submission" date="2024-01" db="EMBL/GenBank/DDBJ databases">
        <title>The genomes of 5 underutilized Papilionoideae crops provide insights into root nodulation and disease resistanc.</title>
        <authorList>
            <person name="Yuan L."/>
        </authorList>
    </citation>
    <scope>NUCLEOTIDE SEQUENCE [LARGE SCALE GENOMIC DNA]</scope>
    <source>
        <strain evidence="2">ZHUSHIDOU_FW_LH</strain>
        <tissue evidence="2">Leaf</tissue>
    </source>
</reference>
<name>A0AAN9ED12_CROPI</name>
<protein>
    <submittedName>
        <fullName evidence="2">Uncharacterized protein</fullName>
    </submittedName>
</protein>
<gene>
    <name evidence="2" type="ORF">RIF29_42530</name>
</gene>
<evidence type="ECO:0000313" key="3">
    <source>
        <dbReference type="Proteomes" id="UP001372338"/>
    </source>
</evidence>
<evidence type="ECO:0000313" key="2">
    <source>
        <dbReference type="EMBL" id="KAK7247642.1"/>
    </source>
</evidence>
<dbReference type="PANTHER" id="PTHR34555:SF1">
    <property type="entry name" value="INTEGRAL MEMBRANE HEMOLYSIN-III-LIKE PROTEIN"/>
    <property type="match status" value="1"/>
</dbReference>
<keyword evidence="3" id="KW-1185">Reference proteome</keyword>
<dbReference type="PANTHER" id="PTHR34555">
    <property type="entry name" value="INTEGRAL MEMBRANE HEMOLYSIN-III-LIKE PROTEIN"/>
    <property type="match status" value="1"/>
</dbReference>
<comment type="caution">
    <text evidence="2">The sequence shown here is derived from an EMBL/GenBank/DDBJ whole genome shotgun (WGS) entry which is preliminary data.</text>
</comment>
<sequence length="308" mass="34202">MSGLQHVVILEINTSLHLFPITSYFLCVNYLGNSKMDLPNRDKQQTIAVKKTALRDLQNDNKMTAPTSVGSSSFLKDKDLPTDSNRVLGIKRSLSDYPVNHHLQQPLGNNAANGPLVYVRRKSEAELVKSTACENSNINAYCTHSRQLCCDEEAAHTKPCTKEPKVSCFPAFAPFPVASSMNSSGKPSVPISLGKSAMRLAPAESNYVTASSSPTIGNPKGLKNVHWEERYHQLQMFLRKLTLSDQEEYIQMLRSLSSVELSRHAVELEKRSIQLSLEEAKELQRVAVLNVLGKPVKNIKAPAVHDEY</sequence>
<feature type="compositionally biased region" description="Polar residues" evidence="1">
    <location>
        <begin position="60"/>
        <end position="74"/>
    </location>
</feature>
<feature type="region of interest" description="Disordered" evidence="1">
    <location>
        <begin position="58"/>
        <end position="77"/>
    </location>
</feature>
<dbReference type="Proteomes" id="UP001372338">
    <property type="component" value="Unassembled WGS sequence"/>
</dbReference>
<accession>A0AAN9ED12</accession>
<proteinExistence type="predicted"/>
<evidence type="ECO:0000256" key="1">
    <source>
        <dbReference type="SAM" id="MobiDB-lite"/>
    </source>
</evidence>
<dbReference type="AlphaFoldDB" id="A0AAN9ED12"/>